<dbReference type="Proteomes" id="UP001165122">
    <property type="component" value="Unassembled WGS sequence"/>
</dbReference>
<dbReference type="AlphaFoldDB" id="A0A9W7FAG9"/>
<dbReference type="GO" id="GO:0006508">
    <property type="term" value="P:proteolysis"/>
    <property type="evidence" value="ECO:0007669"/>
    <property type="project" value="InterPro"/>
</dbReference>
<dbReference type="PANTHER" id="PTHR12411">
    <property type="entry name" value="CYSTEINE PROTEASE FAMILY C1-RELATED"/>
    <property type="match status" value="1"/>
</dbReference>
<comment type="similarity">
    <text evidence="1">Belongs to the peptidase C1 family.</text>
</comment>
<feature type="domain" description="Peptidase C1A papain C-terminal" evidence="4">
    <location>
        <begin position="59"/>
        <end position="302"/>
    </location>
</feature>
<proteinExistence type="inferred from homology"/>
<feature type="chain" id="PRO_5040880046" description="Peptidase C1A papain C-terminal domain-containing protein" evidence="3">
    <location>
        <begin position="25"/>
        <end position="317"/>
    </location>
</feature>
<name>A0A9W7FAG9_9STRA</name>
<evidence type="ECO:0000256" key="1">
    <source>
        <dbReference type="ARBA" id="ARBA00008455"/>
    </source>
</evidence>
<dbReference type="InterPro" id="IPR013128">
    <property type="entry name" value="Peptidase_C1A"/>
</dbReference>
<dbReference type="SMART" id="SM00645">
    <property type="entry name" value="Pept_C1"/>
    <property type="match status" value="1"/>
</dbReference>
<keyword evidence="2" id="KW-0865">Zymogen</keyword>
<dbReference type="SUPFAM" id="SSF54001">
    <property type="entry name" value="Cysteine proteinases"/>
    <property type="match status" value="1"/>
</dbReference>
<dbReference type="PRINTS" id="PR00705">
    <property type="entry name" value="PAPAIN"/>
</dbReference>
<dbReference type="Gene3D" id="3.90.70.10">
    <property type="entry name" value="Cysteine proteinases"/>
    <property type="match status" value="1"/>
</dbReference>
<comment type="caution">
    <text evidence="5">The sequence shown here is derived from an EMBL/GenBank/DDBJ whole genome shotgun (WGS) entry which is preliminary data.</text>
</comment>
<dbReference type="InterPro" id="IPR038765">
    <property type="entry name" value="Papain-like_cys_pep_sf"/>
</dbReference>
<evidence type="ECO:0000256" key="2">
    <source>
        <dbReference type="ARBA" id="ARBA00023145"/>
    </source>
</evidence>
<keyword evidence="6" id="KW-1185">Reference proteome</keyword>
<protein>
    <recommendedName>
        <fullName evidence="4">Peptidase C1A papain C-terminal domain-containing protein</fullName>
    </recommendedName>
</protein>
<dbReference type="EMBL" id="BRXW01000108">
    <property type="protein sequence ID" value="GMI07024.1"/>
    <property type="molecule type" value="Genomic_DNA"/>
</dbReference>
<feature type="signal peptide" evidence="3">
    <location>
        <begin position="1"/>
        <end position="24"/>
    </location>
</feature>
<evidence type="ECO:0000259" key="4">
    <source>
        <dbReference type="SMART" id="SM00645"/>
    </source>
</evidence>
<reference evidence="6" key="1">
    <citation type="journal article" date="2023" name="Commun. Biol.">
        <title>Genome analysis of Parmales, the sister group of diatoms, reveals the evolutionary specialization of diatoms from phago-mixotrophs to photoautotrophs.</title>
        <authorList>
            <person name="Ban H."/>
            <person name="Sato S."/>
            <person name="Yoshikawa S."/>
            <person name="Yamada K."/>
            <person name="Nakamura Y."/>
            <person name="Ichinomiya M."/>
            <person name="Sato N."/>
            <person name="Blanc-Mathieu R."/>
            <person name="Endo H."/>
            <person name="Kuwata A."/>
            <person name="Ogata H."/>
        </authorList>
    </citation>
    <scope>NUCLEOTIDE SEQUENCE [LARGE SCALE GENOMIC DNA]</scope>
    <source>
        <strain evidence="6">NIES 3700</strain>
    </source>
</reference>
<dbReference type="InterPro" id="IPR000668">
    <property type="entry name" value="Peptidase_C1A_C"/>
</dbReference>
<sequence length="317" mass="34804">MMSSPHFVLLALLLALSSVSPASAHGCGLTYKDLHAAKLSSDQNQVPQTIYAASPSSSLPTAWDWRNMNATNFITPPSYQMLPSQCGSCWAFASTGALADRFKIALNNQHPDIVLSVQSLLDCGSDAGSCNGGNALAAYEYIHEDGGITDSTCLPYKGVDNSNWAEVDCVDRMCQSCDRFGTCSYTPQTDLQTLYKISEYGWVKGVYDMKAEIMNGPIACLMYAHSEDFESYTGGIITNDTKYDGITHVVVVTGWGVDSQTGMEYWRVKNSFGSEWGEMGFYRVEIGKDIYNMESNECAFAVPSEEIIESIKKRSRL</sequence>
<dbReference type="GO" id="GO:0008234">
    <property type="term" value="F:cysteine-type peptidase activity"/>
    <property type="evidence" value="ECO:0007669"/>
    <property type="project" value="InterPro"/>
</dbReference>
<organism evidence="5 6">
    <name type="scientific">Triparma laevis f. longispina</name>
    <dbReference type="NCBI Taxonomy" id="1714387"/>
    <lineage>
        <taxon>Eukaryota</taxon>
        <taxon>Sar</taxon>
        <taxon>Stramenopiles</taxon>
        <taxon>Ochrophyta</taxon>
        <taxon>Bolidophyceae</taxon>
        <taxon>Parmales</taxon>
        <taxon>Triparmaceae</taxon>
        <taxon>Triparma</taxon>
    </lineage>
</organism>
<accession>A0A9W7FAG9</accession>
<dbReference type="Pfam" id="PF00112">
    <property type="entry name" value="Peptidase_C1"/>
    <property type="match status" value="1"/>
</dbReference>
<gene>
    <name evidence="5" type="ORF">TrLO_g3397</name>
</gene>
<evidence type="ECO:0000256" key="3">
    <source>
        <dbReference type="SAM" id="SignalP"/>
    </source>
</evidence>
<dbReference type="OrthoDB" id="190265at2759"/>
<evidence type="ECO:0000313" key="5">
    <source>
        <dbReference type="EMBL" id="GMI07024.1"/>
    </source>
</evidence>
<evidence type="ECO:0000313" key="6">
    <source>
        <dbReference type="Proteomes" id="UP001165122"/>
    </source>
</evidence>
<keyword evidence="3" id="KW-0732">Signal</keyword>